<dbReference type="AlphaFoldDB" id="A0A085MAG3"/>
<proteinExistence type="predicted"/>
<evidence type="ECO:0000313" key="3">
    <source>
        <dbReference type="EMBL" id="KFD54209.1"/>
    </source>
</evidence>
<name>A0A085MAG3_9BILA</name>
<feature type="compositionally biased region" description="Basic and acidic residues" evidence="1">
    <location>
        <begin position="114"/>
        <end position="123"/>
    </location>
</feature>
<dbReference type="GO" id="GO:0003700">
    <property type="term" value="F:DNA-binding transcription factor activity"/>
    <property type="evidence" value="ECO:0007669"/>
    <property type="project" value="InterPro"/>
</dbReference>
<protein>
    <recommendedName>
        <fullName evidence="2">BZIP domain-containing protein</fullName>
    </recommendedName>
</protein>
<accession>A0A085MAG3</accession>
<sequence length="151" mass="16861">MPWADPRLLVVSSGVSSELQYLSCHVLHDCSEIHRSCSSNSVGVVAPSKQTVNTTNGKRQCCFAAPGPRLEFQLVCFSTTSHYVEAGEQARKQRKNKEKRNKGASGAKRKREQRKAQKKEDRVTVKMKSLKPDLFKADGYISLVCSLLLFC</sequence>
<evidence type="ECO:0000313" key="4">
    <source>
        <dbReference type="Proteomes" id="UP000030764"/>
    </source>
</evidence>
<organism evidence="3 4">
    <name type="scientific">Trichuris suis</name>
    <name type="common">pig whipworm</name>
    <dbReference type="NCBI Taxonomy" id="68888"/>
    <lineage>
        <taxon>Eukaryota</taxon>
        <taxon>Metazoa</taxon>
        <taxon>Ecdysozoa</taxon>
        <taxon>Nematoda</taxon>
        <taxon>Enoplea</taxon>
        <taxon>Dorylaimia</taxon>
        <taxon>Trichinellida</taxon>
        <taxon>Trichuridae</taxon>
        <taxon>Trichuris</taxon>
    </lineage>
</organism>
<feature type="compositionally biased region" description="Basic residues" evidence="1">
    <location>
        <begin position="92"/>
        <end position="113"/>
    </location>
</feature>
<evidence type="ECO:0000256" key="1">
    <source>
        <dbReference type="SAM" id="MobiDB-lite"/>
    </source>
</evidence>
<feature type="region of interest" description="Disordered" evidence="1">
    <location>
        <begin position="86"/>
        <end position="123"/>
    </location>
</feature>
<dbReference type="Proteomes" id="UP000030764">
    <property type="component" value="Unassembled WGS sequence"/>
</dbReference>
<gene>
    <name evidence="3" type="ORF">M513_04986</name>
</gene>
<keyword evidence="4" id="KW-1185">Reference proteome</keyword>
<dbReference type="InterPro" id="IPR004827">
    <property type="entry name" value="bZIP"/>
</dbReference>
<dbReference type="EMBL" id="KL363210">
    <property type="protein sequence ID" value="KFD54209.1"/>
    <property type="molecule type" value="Genomic_DNA"/>
</dbReference>
<evidence type="ECO:0000259" key="2">
    <source>
        <dbReference type="PROSITE" id="PS00036"/>
    </source>
</evidence>
<dbReference type="PROSITE" id="PS00036">
    <property type="entry name" value="BZIP_BASIC"/>
    <property type="match status" value="1"/>
</dbReference>
<reference evidence="3 4" key="1">
    <citation type="journal article" date="2014" name="Nat. Genet.">
        <title>Genome and transcriptome of the porcine whipworm Trichuris suis.</title>
        <authorList>
            <person name="Jex A.R."/>
            <person name="Nejsum P."/>
            <person name="Schwarz E.M."/>
            <person name="Hu L."/>
            <person name="Young N.D."/>
            <person name="Hall R.S."/>
            <person name="Korhonen P.K."/>
            <person name="Liao S."/>
            <person name="Thamsborg S."/>
            <person name="Xia J."/>
            <person name="Xu P."/>
            <person name="Wang S."/>
            <person name="Scheerlinck J.P."/>
            <person name="Hofmann A."/>
            <person name="Sternberg P.W."/>
            <person name="Wang J."/>
            <person name="Gasser R.B."/>
        </authorList>
    </citation>
    <scope>NUCLEOTIDE SEQUENCE [LARGE SCALE GENOMIC DNA]</scope>
    <source>
        <strain evidence="3">DCEP-RM93M</strain>
    </source>
</reference>
<feature type="domain" description="BZIP" evidence="2">
    <location>
        <begin position="97"/>
        <end position="111"/>
    </location>
</feature>